<dbReference type="AlphaFoldDB" id="A0A136A4L9"/>
<dbReference type="CDD" id="cd00130">
    <property type="entry name" value="PAS"/>
    <property type="match status" value="1"/>
</dbReference>
<accession>A0A136A4L9</accession>
<dbReference type="PROSITE" id="PS50887">
    <property type="entry name" value="GGDEF"/>
    <property type="match status" value="1"/>
</dbReference>
<dbReference type="InterPro" id="IPR035965">
    <property type="entry name" value="PAS-like_dom_sf"/>
</dbReference>
<dbReference type="SUPFAM" id="SSF55785">
    <property type="entry name" value="PYP-like sensor domain (PAS domain)"/>
    <property type="match status" value="1"/>
</dbReference>
<dbReference type="InterPro" id="IPR000160">
    <property type="entry name" value="GGDEF_dom"/>
</dbReference>
<dbReference type="PANTHER" id="PTHR45138:SF9">
    <property type="entry name" value="DIGUANYLATE CYCLASE DGCM-RELATED"/>
    <property type="match status" value="1"/>
</dbReference>
<comment type="cofactor">
    <cofactor evidence="1">
        <name>Mg(2+)</name>
        <dbReference type="ChEBI" id="CHEBI:18420"/>
    </cofactor>
</comment>
<protein>
    <recommendedName>
        <fullName evidence="2">diguanylate cyclase</fullName>
        <ecNumber evidence="2">2.7.7.65</ecNumber>
    </recommendedName>
</protein>
<dbReference type="PROSITE" id="PS50112">
    <property type="entry name" value="PAS"/>
    <property type="match status" value="1"/>
</dbReference>
<dbReference type="EMBL" id="LSNE01000003">
    <property type="protein sequence ID" value="KXI30192.1"/>
    <property type="molecule type" value="Genomic_DNA"/>
</dbReference>
<feature type="domain" description="GGDEF" evidence="5">
    <location>
        <begin position="191"/>
        <end position="327"/>
    </location>
</feature>
<proteinExistence type="predicted"/>
<dbReference type="InterPro" id="IPR000014">
    <property type="entry name" value="PAS"/>
</dbReference>
<dbReference type="RefSeq" id="WP_068374148.1">
    <property type="nucleotide sequence ID" value="NZ_LSNE01000003.1"/>
</dbReference>
<gene>
    <name evidence="6" type="ORF">AX660_09395</name>
</gene>
<evidence type="ECO:0000259" key="5">
    <source>
        <dbReference type="PROSITE" id="PS50887"/>
    </source>
</evidence>
<comment type="catalytic activity">
    <reaction evidence="3">
        <text>2 GTP = 3',3'-c-di-GMP + 2 diphosphate</text>
        <dbReference type="Rhea" id="RHEA:24898"/>
        <dbReference type="ChEBI" id="CHEBI:33019"/>
        <dbReference type="ChEBI" id="CHEBI:37565"/>
        <dbReference type="ChEBI" id="CHEBI:58805"/>
        <dbReference type="EC" id="2.7.7.65"/>
    </reaction>
</comment>
<dbReference type="NCBIfam" id="TIGR00229">
    <property type="entry name" value="sensory_box"/>
    <property type="match status" value="1"/>
</dbReference>
<dbReference type="InterPro" id="IPR059127">
    <property type="entry name" value="Diguanyl_cycl_sensor_dom"/>
</dbReference>
<comment type="caution">
    <text evidence="6">The sequence shown here is derived from an EMBL/GenBank/DDBJ whole genome shotgun (WGS) entry which is preliminary data.</text>
</comment>
<dbReference type="InterPro" id="IPR050469">
    <property type="entry name" value="Diguanylate_Cyclase"/>
</dbReference>
<evidence type="ECO:0000313" key="7">
    <source>
        <dbReference type="Proteomes" id="UP000070299"/>
    </source>
</evidence>
<dbReference type="NCBIfam" id="TIGR00254">
    <property type="entry name" value="GGDEF"/>
    <property type="match status" value="1"/>
</dbReference>
<dbReference type="SMART" id="SM00267">
    <property type="entry name" value="GGDEF"/>
    <property type="match status" value="1"/>
</dbReference>
<dbReference type="STRING" id="1799789.AX660_09395"/>
<dbReference type="Proteomes" id="UP000070299">
    <property type="component" value="Unassembled WGS sequence"/>
</dbReference>
<dbReference type="InterPro" id="IPR029787">
    <property type="entry name" value="Nucleotide_cyclase"/>
</dbReference>
<dbReference type="CDD" id="cd01949">
    <property type="entry name" value="GGDEF"/>
    <property type="match status" value="1"/>
</dbReference>
<evidence type="ECO:0000256" key="1">
    <source>
        <dbReference type="ARBA" id="ARBA00001946"/>
    </source>
</evidence>
<dbReference type="FunFam" id="3.30.70.270:FF:000001">
    <property type="entry name" value="Diguanylate cyclase domain protein"/>
    <property type="match status" value="1"/>
</dbReference>
<reference evidence="7" key="1">
    <citation type="submission" date="2016-02" db="EMBL/GenBank/DDBJ databases">
        <authorList>
            <person name="Schultz-Johansen M."/>
            <person name="Glaring M.A."/>
            <person name="Bech P.K."/>
            <person name="Stougaard P."/>
        </authorList>
    </citation>
    <scope>NUCLEOTIDE SEQUENCE [LARGE SCALE GENOMIC DNA]</scope>
    <source>
        <strain evidence="7">S66</strain>
    </source>
</reference>
<dbReference type="GO" id="GO:0052621">
    <property type="term" value="F:diguanylate cyclase activity"/>
    <property type="evidence" value="ECO:0007669"/>
    <property type="project" value="UniProtKB-EC"/>
</dbReference>
<feature type="domain" description="PAS" evidence="4">
    <location>
        <begin position="29"/>
        <end position="86"/>
    </location>
</feature>
<dbReference type="GO" id="GO:0043709">
    <property type="term" value="P:cell adhesion involved in single-species biofilm formation"/>
    <property type="evidence" value="ECO:0007669"/>
    <property type="project" value="TreeGrafter"/>
</dbReference>
<dbReference type="Gene3D" id="3.30.70.270">
    <property type="match status" value="1"/>
</dbReference>
<dbReference type="EC" id="2.7.7.65" evidence="2"/>
<dbReference type="InterPro" id="IPR043128">
    <property type="entry name" value="Rev_trsase/Diguanyl_cyclase"/>
</dbReference>
<dbReference type="Pfam" id="PF24820">
    <property type="entry name" value="Diguanyl_cycl_sensor"/>
    <property type="match status" value="1"/>
</dbReference>
<dbReference type="GO" id="GO:0005886">
    <property type="term" value="C:plasma membrane"/>
    <property type="evidence" value="ECO:0007669"/>
    <property type="project" value="TreeGrafter"/>
</dbReference>
<dbReference type="Pfam" id="PF00990">
    <property type="entry name" value="GGDEF"/>
    <property type="match status" value="1"/>
</dbReference>
<evidence type="ECO:0000313" key="6">
    <source>
        <dbReference type="EMBL" id="KXI30192.1"/>
    </source>
</evidence>
<organism evidence="6 7">
    <name type="scientific">Paraglaciecola hydrolytica</name>
    <dbReference type="NCBI Taxonomy" id="1799789"/>
    <lineage>
        <taxon>Bacteria</taxon>
        <taxon>Pseudomonadati</taxon>
        <taxon>Pseudomonadota</taxon>
        <taxon>Gammaproteobacteria</taxon>
        <taxon>Alteromonadales</taxon>
        <taxon>Alteromonadaceae</taxon>
        <taxon>Paraglaciecola</taxon>
    </lineage>
</organism>
<dbReference type="SUPFAM" id="SSF55073">
    <property type="entry name" value="Nucleotide cyclase"/>
    <property type="match status" value="1"/>
</dbReference>
<dbReference type="PANTHER" id="PTHR45138">
    <property type="entry name" value="REGULATORY COMPONENTS OF SENSORY TRANSDUCTION SYSTEM"/>
    <property type="match status" value="1"/>
</dbReference>
<evidence type="ECO:0000256" key="2">
    <source>
        <dbReference type="ARBA" id="ARBA00012528"/>
    </source>
</evidence>
<dbReference type="GO" id="GO:1902201">
    <property type="term" value="P:negative regulation of bacterial-type flagellum-dependent cell motility"/>
    <property type="evidence" value="ECO:0007669"/>
    <property type="project" value="TreeGrafter"/>
</dbReference>
<dbReference type="SMART" id="SM00091">
    <property type="entry name" value="PAS"/>
    <property type="match status" value="1"/>
</dbReference>
<evidence type="ECO:0000259" key="4">
    <source>
        <dbReference type="PROSITE" id="PS50112"/>
    </source>
</evidence>
<name>A0A136A4L9_9ALTE</name>
<sequence length="327" mass="36513">MTQTNKISRINSEDSSVIEKFCTSLANQKMSSFINMINVIAEGIFVVNADGVIEVINPIAAKFFGSSQDALVGQRWFNFLHDRHREHYEYIFLNWKDNKKLPLNHGPKEVLLTRADNSWLEADLSISCLPESLTEGSVLFVGVLHNLTQHKAEYSELRRQASTDHLTGLANRFNLEKTLNKSWNDSIVNAQPISLILIDVDYFKHFNDQFGHVNGDKCLQKIARTIEACLPSSDSLAARYGGEEFAVILPRSHATSATAVARLIQQQINIINFSELGLPSTFRVSVSQGIACEQGGQYRTPEALICAADTALYRAKAEGRNRINVSL</sequence>
<dbReference type="Gene3D" id="3.30.450.20">
    <property type="entry name" value="PAS domain"/>
    <property type="match status" value="1"/>
</dbReference>
<keyword evidence="7" id="KW-1185">Reference proteome</keyword>
<evidence type="ECO:0000256" key="3">
    <source>
        <dbReference type="ARBA" id="ARBA00034247"/>
    </source>
</evidence>